<dbReference type="AlphaFoldDB" id="A0A916SP24"/>
<evidence type="ECO:0000256" key="4">
    <source>
        <dbReference type="ARBA" id="ARBA00022833"/>
    </source>
</evidence>
<dbReference type="GO" id="GO:0046872">
    <property type="term" value="F:metal ion binding"/>
    <property type="evidence" value="ECO:0007669"/>
    <property type="project" value="UniProtKB-KW"/>
</dbReference>
<evidence type="ECO:0000256" key="3">
    <source>
        <dbReference type="ARBA" id="ARBA00022801"/>
    </source>
</evidence>
<keyword evidence="3" id="KW-0378">Hydrolase</keyword>
<evidence type="ECO:0000256" key="2">
    <source>
        <dbReference type="ARBA" id="ARBA00022723"/>
    </source>
</evidence>
<gene>
    <name evidence="6" type="ORF">GCM10010979_20990</name>
</gene>
<dbReference type="EMBL" id="BMGB01000001">
    <property type="protein sequence ID" value="GGB06084.1"/>
    <property type="molecule type" value="Genomic_DNA"/>
</dbReference>
<evidence type="ECO:0000313" key="7">
    <source>
        <dbReference type="Proteomes" id="UP000606922"/>
    </source>
</evidence>
<dbReference type="Pfam" id="PF00753">
    <property type="entry name" value="Lactamase_B"/>
    <property type="match status" value="1"/>
</dbReference>
<dbReference type="PANTHER" id="PTHR46233">
    <property type="entry name" value="HYDROXYACYLGLUTATHIONE HYDROLASE GLOC"/>
    <property type="match status" value="1"/>
</dbReference>
<organism evidence="6 7">
    <name type="scientific">Conyzicola nivalis</name>
    <dbReference type="NCBI Taxonomy" id="1477021"/>
    <lineage>
        <taxon>Bacteria</taxon>
        <taxon>Bacillati</taxon>
        <taxon>Actinomycetota</taxon>
        <taxon>Actinomycetes</taxon>
        <taxon>Micrococcales</taxon>
        <taxon>Microbacteriaceae</taxon>
        <taxon>Conyzicola</taxon>
    </lineage>
</organism>
<dbReference type="InterPro" id="IPR001279">
    <property type="entry name" value="Metallo-B-lactamas"/>
</dbReference>
<sequence>MTRSIRSINPAADGVFFVEGPASNWVVLVGDGRSALIDAGYPADLPLVEDSLRDVAGDVPLEAIVVTHGHSDHIGSANALVASHPGVRVFAGADELPNVRREVLHQVGVPDLVPQLLKPRFVSWAVHAVRAGGLGDVGVQQVEAVPASMTIAGHRIRAVTTPGHTPGHTLYELPDAHAVALGDSLVTGHAVSRREGLQTLHPMFHHDAVAAESAGATLARTYSGWTLMPGHGAIRKAGI</sequence>
<dbReference type="RefSeq" id="WP_188510556.1">
    <property type="nucleotide sequence ID" value="NZ_BMGB01000001.1"/>
</dbReference>
<keyword evidence="4" id="KW-0862">Zinc</keyword>
<keyword evidence="7" id="KW-1185">Reference proteome</keyword>
<evidence type="ECO:0000259" key="5">
    <source>
        <dbReference type="SMART" id="SM00849"/>
    </source>
</evidence>
<reference evidence="6" key="1">
    <citation type="journal article" date="2014" name="Int. J. Syst. Evol. Microbiol.">
        <title>Complete genome sequence of Corynebacterium casei LMG S-19264T (=DSM 44701T), isolated from a smear-ripened cheese.</title>
        <authorList>
            <consortium name="US DOE Joint Genome Institute (JGI-PGF)"/>
            <person name="Walter F."/>
            <person name="Albersmeier A."/>
            <person name="Kalinowski J."/>
            <person name="Ruckert C."/>
        </authorList>
    </citation>
    <scope>NUCLEOTIDE SEQUENCE</scope>
    <source>
        <strain evidence="6">CGMCC 1.12813</strain>
    </source>
</reference>
<keyword evidence="2" id="KW-0479">Metal-binding</keyword>
<accession>A0A916SP24</accession>
<name>A0A916SP24_9MICO</name>
<dbReference type="Gene3D" id="3.60.15.10">
    <property type="entry name" value="Ribonuclease Z/Hydroxyacylglutathione hydrolase-like"/>
    <property type="match status" value="1"/>
</dbReference>
<dbReference type="Proteomes" id="UP000606922">
    <property type="component" value="Unassembled WGS sequence"/>
</dbReference>
<dbReference type="PANTHER" id="PTHR46233:SF3">
    <property type="entry name" value="HYDROXYACYLGLUTATHIONE HYDROLASE GLOC"/>
    <property type="match status" value="1"/>
</dbReference>
<comment type="cofactor">
    <cofactor evidence="1">
        <name>Zn(2+)</name>
        <dbReference type="ChEBI" id="CHEBI:29105"/>
    </cofactor>
</comment>
<evidence type="ECO:0000256" key="1">
    <source>
        <dbReference type="ARBA" id="ARBA00001947"/>
    </source>
</evidence>
<dbReference type="InterPro" id="IPR051453">
    <property type="entry name" value="MBL_Glyoxalase_II"/>
</dbReference>
<dbReference type="GO" id="GO:0016787">
    <property type="term" value="F:hydrolase activity"/>
    <property type="evidence" value="ECO:0007669"/>
    <property type="project" value="UniProtKB-KW"/>
</dbReference>
<dbReference type="SMART" id="SM00849">
    <property type="entry name" value="Lactamase_B"/>
    <property type="match status" value="1"/>
</dbReference>
<reference evidence="6" key="2">
    <citation type="submission" date="2020-09" db="EMBL/GenBank/DDBJ databases">
        <authorList>
            <person name="Sun Q."/>
            <person name="Zhou Y."/>
        </authorList>
    </citation>
    <scope>NUCLEOTIDE SEQUENCE</scope>
    <source>
        <strain evidence="6">CGMCC 1.12813</strain>
    </source>
</reference>
<protein>
    <submittedName>
        <fullName evidence="6">MBL fold metallo-hydrolase</fullName>
    </submittedName>
</protein>
<feature type="domain" description="Metallo-beta-lactamase" evidence="5">
    <location>
        <begin position="22"/>
        <end position="231"/>
    </location>
</feature>
<proteinExistence type="predicted"/>
<comment type="caution">
    <text evidence="6">The sequence shown here is derived from an EMBL/GenBank/DDBJ whole genome shotgun (WGS) entry which is preliminary data.</text>
</comment>
<dbReference type="InterPro" id="IPR036866">
    <property type="entry name" value="RibonucZ/Hydroxyglut_hydro"/>
</dbReference>
<evidence type="ECO:0000313" key="6">
    <source>
        <dbReference type="EMBL" id="GGB06084.1"/>
    </source>
</evidence>
<dbReference type="SUPFAM" id="SSF56281">
    <property type="entry name" value="Metallo-hydrolase/oxidoreductase"/>
    <property type="match status" value="1"/>
</dbReference>